<keyword evidence="4" id="KW-0804">Transcription</keyword>
<dbReference type="SUPFAM" id="SSF57959">
    <property type="entry name" value="Leucine zipper domain"/>
    <property type="match status" value="1"/>
</dbReference>
<keyword evidence="7" id="KW-1185">Reference proteome</keyword>
<name>A0A2D0RTH8_ICTPU</name>
<dbReference type="GO" id="GO:0007623">
    <property type="term" value="P:circadian rhythm"/>
    <property type="evidence" value="ECO:0007669"/>
    <property type="project" value="TreeGrafter"/>
</dbReference>
<dbReference type="GO" id="GO:0003700">
    <property type="term" value="F:DNA-binding transcription factor activity"/>
    <property type="evidence" value="ECO:0007669"/>
    <property type="project" value="InterPro"/>
</dbReference>
<feature type="compositionally biased region" description="Polar residues" evidence="6">
    <location>
        <begin position="251"/>
        <end position="262"/>
    </location>
</feature>
<dbReference type="OrthoDB" id="6151507at2759"/>
<dbReference type="GO" id="GO:0003677">
    <property type="term" value="F:DNA binding"/>
    <property type="evidence" value="ECO:0007669"/>
    <property type="project" value="UniProtKB-KW"/>
</dbReference>
<feature type="compositionally biased region" description="Basic residues" evidence="6">
    <location>
        <begin position="233"/>
        <end position="244"/>
    </location>
</feature>
<evidence type="ECO:0000256" key="1">
    <source>
        <dbReference type="ARBA" id="ARBA00006079"/>
    </source>
</evidence>
<evidence type="ECO:0000256" key="2">
    <source>
        <dbReference type="ARBA" id="ARBA00023015"/>
    </source>
</evidence>
<evidence type="ECO:0000256" key="6">
    <source>
        <dbReference type="SAM" id="MobiDB-lite"/>
    </source>
</evidence>
<dbReference type="FunFam" id="1.20.5.170:FF:000025">
    <property type="entry name" value="nuclear factor interleukin-3-regulated protein-like"/>
    <property type="match status" value="1"/>
</dbReference>
<dbReference type="GeneID" id="108270825"/>
<dbReference type="Gene3D" id="1.20.5.170">
    <property type="match status" value="1"/>
</dbReference>
<evidence type="ECO:0000256" key="5">
    <source>
        <dbReference type="ARBA" id="ARBA00023242"/>
    </source>
</evidence>
<dbReference type="PANTHER" id="PTHR15284:SF1">
    <property type="entry name" value="NUCLEAR FACTOR INTERLEUKIN-3-REGULATED PROTEIN"/>
    <property type="match status" value="1"/>
</dbReference>
<dbReference type="InterPro" id="IPR046347">
    <property type="entry name" value="bZIP_sf"/>
</dbReference>
<dbReference type="SMART" id="SM00338">
    <property type="entry name" value="BRLZ"/>
    <property type="match status" value="1"/>
</dbReference>
<dbReference type="STRING" id="7998.ENSIPUP00000024874"/>
<dbReference type="RefSeq" id="XP_017333264.1">
    <property type="nucleotide sequence ID" value="XM_017477775.3"/>
</dbReference>
<reference evidence="7" key="1">
    <citation type="journal article" date="2016" name="Nat. Commun.">
        <title>The channel catfish genome sequence provides insights into the evolution of scale formation in teleosts.</title>
        <authorList>
            <person name="Liu Z."/>
            <person name="Liu S."/>
            <person name="Yao J."/>
            <person name="Bao L."/>
            <person name="Zhang J."/>
            <person name="Li Y."/>
            <person name="Jiang C."/>
            <person name="Sun L."/>
            <person name="Wang R."/>
            <person name="Zhang Y."/>
            <person name="Zhou T."/>
            <person name="Zeng Q."/>
            <person name="Fu Q."/>
            <person name="Gao S."/>
            <person name="Li N."/>
            <person name="Koren S."/>
            <person name="Jiang Y."/>
            <person name="Zimin A."/>
            <person name="Xu P."/>
            <person name="Phillippy A.M."/>
            <person name="Geng X."/>
            <person name="Song L."/>
            <person name="Sun F."/>
            <person name="Li C."/>
            <person name="Wang X."/>
            <person name="Chen A."/>
            <person name="Jin Y."/>
            <person name="Yuan Z."/>
            <person name="Yang Y."/>
            <person name="Tan S."/>
            <person name="Peatman E."/>
            <person name="Lu J."/>
            <person name="Qin Z."/>
            <person name="Dunham R."/>
            <person name="Li Z."/>
            <person name="Sonstegard T."/>
            <person name="Feng J."/>
            <person name="Danzmann R.G."/>
            <person name="Schroeder S."/>
            <person name="Scheffler B."/>
            <person name="Duke M.V."/>
            <person name="Ballard L."/>
            <person name="Kucuktas H."/>
            <person name="Kaltenboeck L."/>
            <person name="Liu H."/>
            <person name="Armbruster J."/>
            <person name="Xie Y."/>
            <person name="Kirby M.L."/>
            <person name="Tian Y."/>
            <person name="Flanagan M.E."/>
            <person name="Mu W."/>
            <person name="Waldbieser G.C."/>
        </authorList>
    </citation>
    <scope>NUCLEOTIDE SEQUENCE [LARGE SCALE GENOMIC DNA]</scope>
    <source>
        <strain evidence="7">SDA103</strain>
    </source>
</reference>
<comment type="similarity">
    <text evidence="1">Belongs to the bZIP family. NFIL3 subfamily.</text>
</comment>
<reference evidence="8" key="2">
    <citation type="submission" date="2025-08" db="UniProtKB">
        <authorList>
            <consortium name="RefSeq"/>
        </authorList>
    </citation>
    <scope>IDENTIFICATION</scope>
    <source>
        <tissue evidence="8">Blood</tissue>
    </source>
</reference>
<keyword evidence="3" id="KW-0238">DNA-binding</keyword>
<proteinExistence type="inferred from homology"/>
<feature type="region of interest" description="Disordered" evidence="6">
    <location>
        <begin position="1"/>
        <end position="59"/>
    </location>
</feature>
<evidence type="ECO:0000313" key="7">
    <source>
        <dbReference type="Proteomes" id="UP000221080"/>
    </source>
</evidence>
<evidence type="ECO:0000313" key="8">
    <source>
        <dbReference type="RefSeq" id="XP_017333264.1"/>
    </source>
</evidence>
<feature type="compositionally biased region" description="Basic and acidic residues" evidence="6">
    <location>
        <begin position="31"/>
        <end position="55"/>
    </location>
</feature>
<feature type="region of interest" description="Disordered" evidence="6">
    <location>
        <begin position="215"/>
        <end position="262"/>
    </location>
</feature>
<gene>
    <name evidence="8" type="primary">LOC108270825</name>
</gene>
<dbReference type="InterPro" id="IPR004827">
    <property type="entry name" value="bZIP"/>
</dbReference>
<organism evidence="7 8">
    <name type="scientific">Ictalurus punctatus</name>
    <name type="common">Channel catfish</name>
    <name type="synonym">Silurus punctatus</name>
    <dbReference type="NCBI Taxonomy" id="7998"/>
    <lineage>
        <taxon>Eukaryota</taxon>
        <taxon>Metazoa</taxon>
        <taxon>Chordata</taxon>
        <taxon>Craniata</taxon>
        <taxon>Vertebrata</taxon>
        <taxon>Euteleostomi</taxon>
        <taxon>Actinopterygii</taxon>
        <taxon>Neopterygii</taxon>
        <taxon>Teleostei</taxon>
        <taxon>Ostariophysi</taxon>
        <taxon>Siluriformes</taxon>
        <taxon>Ictaluridae</taxon>
        <taxon>Ictalurus</taxon>
    </lineage>
</organism>
<dbReference type="InterPro" id="IPR047229">
    <property type="entry name" value="NFIL3-like"/>
</dbReference>
<dbReference type="KEGG" id="ipu:108270825"/>
<dbReference type="PROSITE" id="PS00036">
    <property type="entry name" value="BZIP_BASIC"/>
    <property type="match status" value="1"/>
</dbReference>
<dbReference type="PANTHER" id="PTHR15284">
    <property type="entry name" value="NUCLEAR FACTOR INTERLEUKIN-3-REGULATED PROTEIN"/>
    <property type="match status" value="1"/>
</dbReference>
<dbReference type="AlphaFoldDB" id="A0A2D0RTH8"/>
<dbReference type="PROSITE" id="PS50217">
    <property type="entry name" value="BZIP"/>
    <property type="match status" value="1"/>
</dbReference>
<evidence type="ECO:0000256" key="3">
    <source>
        <dbReference type="ARBA" id="ARBA00023125"/>
    </source>
</evidence>
<dbReference type="Pfam" id="PF07716">
    <property type="entry name" value="bZIP_2"/>
    <property type="match status" value="1"/>
</dbReference>
<keyword evidence="2" id="KW-0805">Transcription regulation</keyword>
<accession>A0A2D0RTH8</accession>
<dbReference type="Proteomes" id="UP000221080">
    <property type="component" value="Chromosome 10"/>
</dbReference>
<keyword evidence="5" id="KW-0539">Nucleus</keyword>
<protein>
    <submittedName>
        <fullName evidence="8">Nuclear factor interleukin-3-regulated protein</fullName>
    </submittedName>
</protein>
<sequence length="262" mass="29820">MQSAFSCPRRDDEIEAEEPSHRGLGLRRKREFTPDEKKDASYWEKRRKNNEAAKRSREKRRANDFMLETRLVALSEENAALRAELLALNLRYGLLSSNCPYTSHQRSVLQMHSYFAQSSNAYPDRELWERYKMSQEPSQWPGYQQATEAIAAHYGSNIVATHSFPINRAYSYLPDVPSFVPSTSKPMVLAPVFPPLAASFPEIPVLNPVGQRTTLHKEAEQQPPANGSAVLPHKLRLKNPRLAKKKEDRISATSPHSIYVSS</sequence>
<dbReference type="OMA" id="KRRANDF"/>
<dbReference type="GO" id="GO:0005634">
    <property type="term" value="C:nucleus"/>
    <property type="evidence" value="ECO:0007669"/>
    <property type="project" value="TreeGrafter"/>
</dbReference>
<evidence type="ECO:0000256" key="4">
    <source>
        <dbReference type="ARBA" id="ARBA00023163"/>
    </source>
</evidence>